<organism evidence="1 2">
    <name type="scientific">Thalassiosira oceanica</name>
    <name type="common">Marine diatom</name>
    <dbReference type="NCBI Taxonomy" id="159749"/>
    <lineage>
        <taxon>Eukaryota</taxon>
        <taxon>Sar</taxon>
        <taxon>Stramenopiles</taxon>
        <taxon>Ochrophyta</taxon>
        <taxon>Bacillariophyta</taxon>
        <taxon>Coscinodiscophyceae</taxon>
        <taxon>Thalassiosirophycidae</taxon>
        <taxon>Thalassiosirales</taxon>
        <taxon>Thalassiosiraceae</taxon>
        <taxon>Thalassiosira</taxon>
    </lineage>
</organism>
<proteinExistence type="predicted"/>
<comment type="caution">
    <text evidence="1">The sequence shown here is derived from an EMBL/GenBank/DDBJ whole genome shotgun (WGS) entry which is preliminary data.</text>
</comment>
<evidence type="ECO:0000313" key="2">
    <source>
        <dbReference type="Proteomes" id="UP000266841"/>
    </source>
</evidence>
<name>K0SRQ3_THAOC</name>
<dbReference type="AlphaFoldDB" id="K0SRQ3"/>
<sequence length="121" mass="13166">MEAMDRQTANLRRVSAIHQLLLTEWVSHAIPPPGFDLGMVCSVPTEISLLRLKTPTVGRKQTPSPVSGTIGRSINLVSKMSTSDEVPFVATAQQHALLLLDAGLQPTATRHWLVTGSQSWL</sequence>
<keyword evidence="2" id="KW-1185">Reference proteome</keyword>
<gene>
    <name evidence="1" type="ORF">THAOC_18562</name>
</gene>
<dbReference type="EMBL" id="AGNL01020490">
    <property type="protein sequence ID" value="EJK61012.1"/>
    <property type="molecule type" value="Genomic_DNA"/>
</dbReference>
<accession>K0SRQ3</accession>
<protein>
    <submittedName>
        <fullName evidence="1">Uncharacterized protein</fullName>
    </submittedName>
</protein>
<evidence type="ECO:0000313" key="1">
    <source>
        <dbReference type="EMBL" id="EJK61012.1"/>
    </source>
</evidence>
<reference evidence="1 2" key="1">
    <citation type="journal article" date="2012" name="Genome Biol.">
        <title>Genome and low-iron response of an oceanic diatom adapted to chronic iron limitation.</title>
        <authorList>
            <person name="Lommer M."/>
            <person name="Specht M."/>
            <person name="Roy A.S."/>
            <person name="Kraemer L."/>
            <person name="Andreson R."/>
            <person name="Gutowska M.A."/>
            <person name="Wolf J."/>
            <person name="Bergner S.V."/>
            <person name="Schilhabel M.B."/>
            <person name="Klostermeier U.C."/>
            <person name="Beiko R.G."/>
            <person name="Rosenstiel P."/>
            <person name="Hippler M."/>
            <person name="Laroche J."/>
        </authorList>
    </citation>
    <scope>NUCLEOTIDE SEQUENCE [LARGE SCALE GENOMIC DNA]</scope>
    <source>
        <strain evidence="1 2">CCMP1005</strain>
    </source>
</reference>
<dbReference type="Proteomes" id="UP000266841">
    <property type="component" value="Unassembled WGS sequence"/>
</dbReference>